<evidence type="ECO:0000259" key="4">
    <source>
        <dbReference type="PROSITE" id="PS50893"/>
    </source>
</evidence>
<dbReference type="InterPro" id="IPR015854">
    <property type="entry name" value="ABC_transpr_LolD-like"/>
</dbReference>
<organism evidence="5 6">
    <name type="scientific">Cellulomonas fimi (strain ATCC 484 / DSM 20113 / JCM 1341 / CCUG 24087 / LMG 16345 / NBRC 15513 / NCIMB 8980 / NCTC 7547 / NRS-133)</name>
    <dbReference type="NCBI Taxonomy" id="590998"/>
    <lineage>
        <taxon>Bacteria</taxon>
        <taxon>Bacillati</taxon>
        <taxon>Actinomycetota</taxon>
        <taxon>Actinomycetes</taxon>
        <taxon>Micrococcales</taxon>
        <taxon>Cellulomonadaceae</taxon>
        <taxon>Cellulomonas</taxon>
    </lineage>
</organism>
<dbReference type="RefSeq" id="WP_013769284.1">
    <property type="nucleotide sequence ID" value="NC_015514.1"/>
</dbReference>
<dbReference type="Proteomes" id="UP000008460">
    <property type="component" value="Chromosome"/>
</dbReference>
<evidence type="ECO:0000256" key="2">
    <source>
        <dbReference type="ARBA" id="ARBA00022741"/>
    </source>
</evidence>
<keyword evidence="6" id="KW-1185">Reference proteome</keyword>
<evidence type="ECO:0000256" key="3">
    <source>
        <dbReference type="ARBA" id="ARBA00022840"/>
    </source>
</evidence>
<dbReference type="HOGENOM" id="CLU_000604_1_22_11"/>
<dbReference type="InterPro" id="IPR027417">
    <property type="entry name" value="P-loop_NTPase"/>
</dbReference>
<accession>F4H4Q3</accession>
<dbReference type="InterPro" id="IPR003439">
    <property type="entry name" value="ABC_transporter-like_ATP-bd"/>
</dbReference>
<dbReference type="eggNOG" id="COG1136">
    <property type="taxonomic scope" value="Bacteria"/>
</dbReference>
<dbReference type="GO" id="GO:0016887">
    <property type="term" value="F:ATP hydrolysis activity"/>
    <property type="evidence" value="ECO:0007669"/>
    <property type="project" value="InterPro"/>
</dbReference>
<evidence type="ECO:0000256" key="1">
    <source>
        <dbReference type="ARBA" id="ARBA00005417"/>
    </source>
</evidence>
<gene>
    <name evidence="5" type="ordered locus">Celf_0104</name>
</gene>
<dbReference type="PANTHER" id="PTHR24220:SF689">
    <property type="entry name" value="LIPOPROTEIN-RELEASING SYSTEM ATP-BINDING PROTEIN LOLD"/>
    <property type="match status" value="1"/>
</dbReference>
<dbReference type="PANTHER" id="PTHR24220">
    <property type="entry name" value="IMPORT ATP-BINDING PROTEIN"/>
    <property type="match status" value="1"/>
</dbReference>
<proteinExistence type="inferred from homology"/>
<dbReference type="GO" id="GO:0005886">
    <property type="term" value="C:plasma membrane"/>
    <property type="evidence" value="ECO:0007669"/>
    <property type="project" value="TreeGrafter"/>
</dbReference>
<dbReference type="Gene3D" id="3.40.50.300">
    <property type="entry name" value="P-loop containing nucleotide triphosphate hydrolases"/>
    <property type="match status" value="1"/>
</dbReference>
<evidence type="ECO:0000313" key="6">
    <source>
        <dbReference type="Proteomes" id="UP000008460"/>
    </source>
</evidence>
<keyword evidence="3" id="KW-0067">ATP-binding</keyword>
<dbReference type="EMBL" id="CP002666">
    <property type="protein sequence ID" value="AEE44254.1"/>
    <property type="molecule type" value="Genomic_DNA"/>
</dbReference>
<dbReference type="AlphaFoldDB" id="F4H4Q3"/>
<reference evidence="5 6" key="1">
    <citation type="submission" date="2011-04" db="EMBL/GenBank/DDBJ databases">
        <title>Complete sequence of Cellulomonas fimi ATCC 484.</title>
        <authorList>
            <consortium name="US DOE Joint Genome Institute"/>
            <person name="Lucas S."/>
            <person name="Han J."/>
            <person name="Lapidus A."/>
            <person name="Cheng J.-F."/>
            <person name="Goodwin L."/>
            <person name="Pitluck S."/>
            <person name="Peters L."/>
            <person name="Chertkov O."/>
            <person name="Detter J.C."/>
            <person name="Han C."/>
            <person name="Tapia R."/>
            <person name="Land M."/>
            <person name="Hauser L."/>
            <person name="Kyrpides N."/>
            <person name="Ivanova N."/>
            <person name="Ovchinnikova G."/>
            <person name="Pagani I."/>
            <person name="Mead D."/>
            <person name="Brumm P."/>
            <person name="Woyke T."/>
        </authorList>
    </citation>
    <scope>NUCLEOTIDE SEQUENCE [LARGE SCALE GENOMIC DNA]</scope>
    <source>
        <strain evidence="6">ATCC 484 / DSM 20113 / JCM 1341 / NBRC 15513 / NCIMB 8980 / NCTC 7547</strain>
    </source>
</reference>
<protein>
    <submittedName>
        <fullName evidence="5">ABC transporter related protein</fullName>
    </submittedName>
</protein>
<dbReference type="InterPro" id="IPR017871">
    <property type="entry name" value="ABC_transporter-like_CS"/>
</dbReference>
<comment type="similarity">
    <text evidence="1">Belongs to the ABC transporter superfamily.</text>
</comment>
<dbReference type="InterPro" id="IPR003593">
    <property type="entry name" value="AAA+_ATPase"/>
</dbReference>
<sequence length="212" mass="22215">MTRVGAQRLGFTYGKVPVLADVDVALEPGAVTTLSGPSGSGKSTLLYLLALLLRPASGDVVWDGRPVGRAADGERARLRASLSGFVFQDAMLDPSRTVLDNVLEPALYAGLDRRAAGRRARDLLDELGVGHRADHRPGEVSGGQAQRVALCRALVTDPPVLFCDEPTGNLDRDATEVVWAALGACADRGATVVVATHDLDLVARAGARVVLA</sequence>
<feature type="domain" description="ABC transporter" evidence="4">
    <location>
        <begin position="4"/>
        <end position="212"/>
    </location>
</feature>
<evidence type="ECO:0000313" key="5">
    <source>
        <dbReference type="EMBL" id="AEE44254.1"/>
    </source>
</evidence>
<dbReference type="GO" id="GO:0005524">
    <property type="term" value="F:ATP binding"/>
    <property type="evidence" value="ECO:0007669"/>
    <property type="project" value="UniProtKB-KW"/>
</dbReference>
<keyword evidence="2" id="KW-0547">Nucleotide-binding</keyword>
<dbReference type="SMART" id="SM00382">
    <property type="entry name" value="AAA"/>
    <property type="match status" value="1"/>
</dbReference>
<dbReference type="GO" id="GO:0022857">
    <property type="term" value="F:transmembrane transporter activity"/>
    <property type="evidence" value="ECO:0007669"/>
    <property type="project" value="TreeGrafter"/>
</dbReference>
<dbReference type="Pfam" id="PF00005">
    <property type="entry name" value="ABC_tran"/>
    <property type="match status" value="1"/>
</dbReference>
<name>F4H4Q3_CELFA</name>
<dbReference type="PROSITE" id="PS00211">
    <property type="entry name" value="ABC_TRANSPORTER_1"/>
    <property type="match status" value="1"/>
</dbReference>
<dbReference type="PROSITE" id="PS50893">
    <property type="entry name" value="ABC_TRANSPORTER_2"/>
    <property type="match status" value="1"/>
</dbReference>
<dbReference type="STRING" id="590998.Celf_0104"/>
<dbReference type="SUPFAM" id="SSF52540">
    <property type="entry name" value="P-loop containing nucleoside triphosphate hydrolases"/>
    <property type="match status" value="1"/>
</dbReference>
<dbReference type="KEGG" id="cfi:Celf_0104"/>